<name>A0A180G7R6_PUCT1</name>
<dbReference type="AlphaFoldDB" id="A0A180G7R6"/>
<reference evidence="1" key="2">
    <citation type="submission" date="2016-05" db="EMBL/GenBank/DDBJ databases">
        <title>Comparative analysis highlights variable genome content of wheat rusts and divergence of the mating loci.</title>
        <authorList>
            <person name="Cuomo C.A."/>
            <person name="Bakkeren G."/>
            <person name="Szabo L."/>
            <person name="Khalil H."/>
            <person name="Joly D."/>
            <person name="Goldberg J."/>
            <person name="Young S."/>
            <person name="Zeng Q."/>
            <person name="Fellers J."/>
        </authorList>
    </citation>
    <scope>NUCLEOTIDE SEQUENCE [LARGE SCALE GENOMIC DNA]</scope>
    <source>
        <strain evidence="1">1-1 BBBD Race 1</strain>
    </source>
</reference>
<reference evidence="1" key="1">
    <citation type="submission" date="2009-11" db="EMBL/GenBank/DDBJ databases">
        <authorList>
            <consortium name="The Broad Institute Genome Sequencing Platform"/>
            <person name="Ward D."/>
            <person name="Feldgarden M."/>
            <person name="Earl A."/>
            <person name="Young S.K."/>
            <person name="Zeng Q."/>
            <person name="Koehrsen M."/>
            <person name="Alvarado L."/>
            <person name="Berlin A."/>
            <person name="Bochicchio J."/>
            <person name="Borenstein D."/>
            <person name="Chapman S.B."/>
            <person name="Chen Z."/>
            <person name="Engels R."/>
            <person name="Freedman E."/>
            <person name="Gellesch M."/>
            <person name="Goldberg J."/>
            <person name="Griggs A."/>
            <person name="Gujja S."/>
            <person name="Heilman E."/>
            <person name="Heiman D."/>
            <person name="Hepburn T."/>
            <person name="Howarth C."/>
            <person name="Jen D."/>
            <person name="Larson L."/>
            <person name="Lewis B."/>
            <person name="Mehta T."/>
            <person name="Park D."/>
            <person name="Pearson M."/>
            <person name="Roberts A."/>
            <person name="Saif S."/>
            <person name="Shea T."/>
            <person name="Shenoy N."/>
            <person name="Sisk P."/>
            <person name="Stolte C."/>
            <person name="Sykes S."/>
            <person name="Thomson T."/>
            <person name="Walk T."/>
            <person name="White J."/>
            <person name="Yandava C."/>
            <person name="Izard J."/>
            <person name="Baranova O.V."/>
            <person name="Blanton J.M."/>
            <person name="Tanner A.C."/>
            <person name="Dewhirst F.E."/>
            <person name="Haas B."/>
            <person name="Nusbaum C."/>
            <person name="Birren B."/>
        </authorList>
    </citation>
    <scope>NUCLEOTIDE SEQUENCE [LARGE SCALE GENOMIC DNA]</scope>
    <source>
        <strain evidence="1">1-1 BBBD Race 1</strain>
    </source>
</reference>
<dbReference type="Proteomes" id="UP000005240">
    <property type="component" value="Unassembled WGS sequence"/>
</dbReference>
<gene>
    <name evidence="1" type="ORF">PTTG_28962</name>
</gene>
<accession>A0A180G7R6</accession>
<evidence type="ECO:0000313" key="1">
    <source>
        <dbReference type="EMBL" id="OAV88660.1"/>
    </source>
</evidence>
<organism evidence="1">
    <name type="scientific">Puccinia triticina (isolate 1-1 / race 1 (BBBD))</name>
    <name type="common">Brown leaf rust fungus</name>
    <dbReference type="NCBI Taxonomy" id="630390"/>
    <lineage>
        <taxon>Eukaryota</taxon>
        <taxon>Fungi</taxon>
        <taxon>Dikarya</taxon>
        <taxon>Basidiomycota</taxon>
        <taxon>Pucciniomycotina</taxon>
        <taxon>Pucciniomycetes</taxon>
        <taxon>Pucciniales</taxon>
        <taxon>Pucciniaceae</taxon>
        <taxon>Puccinia</taxon>
    </lineage>
</organism>
<proteinExistence type="predicted"/>
<dbReference type="VEuPathDB" id="FungiDB:PTTG_28962"/>
<evidence type="ECO:0000313" key="3">
    <source>
        <dbReference type="Proteomes" id="UP000005240"/>
    </source>
</evidence>
<dbReference type="EMBL" id="ADAS02000161">
    <property type="protein sequence ID" value="OAV88660.1"/>
    <property type="molecule type" value="Genomic_DNA"/>
</dbReference>
<reference evidence="2 3" key="3">
    <citation type="journal article" date="2017" name="G3 (Bethesda)">
        <title>Comparative analysis highlights variable genome content of wheat rusts and divergence of the mating loci.</title>
        <authorList>
            <person name="Cuomo C.A."/>
            <person name="Bakkeren G."/>
            <person name="Khalil H.B."/>
            <person name="Panwar V."/>
            <person name="Joly D."/>
            <person name="Linning R."/>
            <person name="Sakthikumar S."/>
            <person name="Song X."/>
            <person name="Adiconis X."/>
            <person name="Fan L."/>
            <person name="Goldberg J.M."/>
            <person name="Levin J.Z."/>
            <person name="Young S."/>
            <person name="Zeng Q."/>
            <person name="Anikster Y."/>
            <person name="Bruce M."/>
            <person name="Wang M."/>
            <person name="Yin C."/>
            <person name="McCallum B."/>
            <person name="Szabo L.J."/>
            <person name="Hulbert S."/>
            <person name="Chen X."/>
            <person name="Fellers J.P."/>
        </authorList>
    </citation>
    <scope>NUCLEOTIDE SEQUENCE</scope>
    <source>
        <strain evidence="3">Isolate 1-1 / race 1 (BBBD)</strain>
        <strain evidence="2">isolate 1-1 / race 1 (BBBD)</strain>
    </source>
</reference>
<dbReference type="STRING" id="630390.A0A180G7R6"/>
<reference evidence="2" key="4">
    <citation type="submission" date="2025-05" db="UniProtKB">
        <authorList>
            <consortium name="EnsemblFungi"/>
        </authorList>
    </citation>
    <scope>IDENTIFICATION</scope>
    <source>
        <strain evidence="2">isolate 1-1 / race 1 (BBBD)</strain>
    </source>
</reference>
<evidence type="ECO:0000313" key="2">
    <source>
        <dbReference type="EnsemblFungi" id="PTTG_28962-t43_1-p1"/>
    </source>
</evidence>
<sequence>MKMLKAELTAGGRTGEPWPFTGPRGVLRGLMPGRDQDINFDSPFCGCIFPLVQLLAACKLQENHTGPSSRAVPAERHSLALLQASSNLPPFDQEAFLADIPETEWTEALEFYHVTANRCWNCGDSSHYLRDSWCTHHWGFPLASNHFPWLLSNSNLVLSSNRISTFSKDTNPTPPFPRSTSRWLNDRTIDWPTVIDPDHSKLPANLSLNQDQGQTNNGGVGLRRRKRKWQVSLMASLREILRH</sequence>
<keyword evidence="3" id="KW-1185">Reference proteome</keyword>
<dbReference type="EnsemblFungi" id="PTTG_28962-t43_1">
    <property type="protein sequence ID" value="PTTG_28962-t43_1-p1"/>
    <property type="gene ID" value="PTTG_28962"/>
</dbReference>
<protein>
    <submittedName>
        <fullName evidence="1 2">Uncharacterized protein</fullName>
    </submittedName>
</protein>